<dbReference type="OrthoDB" id="16820at2759"/>
<reference evidence="2" key="1">
    <citation type="journal article" date="2015" name="PLoS Genet.">
        <title>The dynamic genome and transcriptome of the human fungal pathogen Blastomyces and close relative Emmonsia.</title>
        <authorList>
            <person name="Munoz J.F."/>
            <person name="Gauthier G.M."/>
            <person name="Desjardins C.A."/>
            <person name="Gallo J.E."/>
            <person name="Holder J."/>
            <person name="Sullivan T.D."/>
            <person name="Marty A.J."/>
            <person name="Carmen J.C."/>
            <person name="Chen Z."/>
            <person name="Ding L."/>
            <person name="Gujja S."/>
            <person name="Magrini V."/>
            <person name="Misas E."/>
            <person name="Mitreva M."/>
            <person name="Priest M."/>
            <person name="Saif S."/>
            <person name="Whiston E.A."/>
            <person name="Young S."/>
            <person name="Zeng Q."/>
            <person name="Goldman W.E."/>
            <person name="Mardis E.R."/>
            <person name="Taylor J.W."/>
            <person name="McEwen J.G."/>
            <person name="Clay O.K."/>
            <person name="Klein B.S."/>
            <person name="Cuomo C.A."/>
        </authorList>
    </citation>
    <scope>NUCLEOTIDE SEQUENCE [LARGE SCALE GENOMIC DNA]</scope>
    <source>
        <strain evidence="2">UAMH 3008</strain>
    </source>
</reference>
<proteinExistence type="predicted"/>
<comment type="caution">
    <text evidence="1">The sequence shown here is derived from an EMBL/GenBank/DDBJ whole genome shotgun (WGS) entry which is preliminary data.</text>
</comment>
<accession>A0A0G2I317</accession>
<dbReference type="AlphaFoldDB" id="A0A0G2I317"/>
<organism evidence="1 2">
    <name type="scientific">[Emmonsia] crescens</name>
    <dbReference type="NCBI Taxonomy" id="73230"/>
    <lineage>
        <taxon>Eukaryota</taxon>
        <taxon>Fungi</taxon>
        <taxon>Dikarya</taxon>
        <taxon>Ascomycota</taxon>
        <taxon>Pezizomycotina</taxon>
        <taxon>Eurotiomycetes</taxon>
        <taxon>Eurotiomycetidae</taxon>
        <taxon>Onygenales</taxon>
        <taxon>Ajellomycetaceae</taxon>
        <taxon>Emergomyces</taxon>
    </lineage>
</organism>
<evidence type="ECO:0000313" key="1">
    <source>
        <dbReference type="EMBL" id="KKZ64778.1"/>
    </source>
</evidence>
<dbReference type="Proteomes" id="UP000034164">
    <property type="component" value="Unassembled WGS sequence"/>
</dbReference>
<sequence>MLQSLVRVFLYGHFNRIPENFYLPATIMPKAGAFLIVPQEADGSQLLISAQRRFTEKDKDGWDALAADKQGL</sequence>
<name>A0A0G2I317_9EURO</name>
<evidence type="ECO:0000313" key="2">
    <source>
        <dbReference type="Proteomes" id="UP000034164"/>
    </source>
</evidence>
<protein>
    <submittedName>
        <fullName evidence="1">Uncharacterized protein</fullName>
    </submittedName>
</protein>
<gene>
    <name evidence="1" type="ORF">EMCG_09319</name>
</gene>
<dbReference type="VEuPathDB" id="FungiDB:EMCG_09319"/>
<dbReference type="EMBL" id="LCZI01000743">
    <property type="protein sequence ID" value="KKZ64778.1"/>
    <property type="molecule type" value="Genomic_DNA"/>
</dbReference>